<keyword evidence="3" id="KW-1185">Reference proteome</keyword>
<evidence type="ECO:0000313" key="3">
    <source>
        <dbReference type="Proteomes" id="UP000245119"/>
    </source>
</evidence>
<proteinExistence type="predicted"/>
<feature type="region of interest" description="Disordered" evidence="1">
    <location>
        <begin position="419"/>
        <end position="487"/>
    </location>
</feature>
<feature type="region of interest" description="Disordered" evidence="1">
    <location>
        <begin position="251"/>
        <end position="287"/>
    </location>
</feature>
<dbReference type="EMBL" id="PZQS01000004">
    <property type="protein sequence ID" value="PVD32384.1"/>
    <property type="molecule type" value="Genomic_DNA"/>
</dbReference>
<feature type="region of interest" description="Disordered" evidence="1">
    <location>
        <begin position="585"/>
        <end position="604"/>
    </location>
</feature>
<dbReference type="Proteomes" id="UP000245119">
    <property type="component" value="Linkage Group LG4"/>
</dbReference>
<feature type="compositionally biased region" description="Basic and acidic residues" evidence="1">
    <location>
        <begin position="256"/>
        <end position="266"/>
    </location>
</feature>
<feature type="compositionally biased region" description="Polar residues" evidence="1">
    <location>
        <begin position="725"/>
        <end position="755"/>
    </location>
</feature>
<dbReference type="AlphaFoldDB" id="A0A2T7PG35"/>
<feature type="region of interest" description="Disordered" evidence="1">
    <location>
        <begin position="793"/>
        <end position="818"/>
    </location>
</feature>
<evidence type="ECO:0000256" key="1">
    <source>
        <dbReference type="SAM" id="MobiDB-lite"/>
    </source>
</evidence>
<feature type="compositionally biased region" description="Basic and acidic residues" evidence="1">
    <location>
        <begin position="273"/>
        <end position="287"/>
    </location>
</feature>
<feature type="compositionally biased region" description="Polar residues" evidence="1">
    <location>
        <begin position="637"/>
        <end position="657"/>
    </location>
</feature>
<comment type="caution">
    <text evidence="2">The sequence shown here is derived from an EMBL/GenBank/DDBJ whole genome shotgun (WGS) entry which is preliminary data.</text>
</comment>
<evidence type="ECO:0000313" key="2">
    <source>
        <dbReference type="EMBL" id="PVD32384.1"/>
    </source>
</evidence>
<dbReference type="STRING" id="400727.A0A2T7PG35"/>
<feature type="region of interest" description="Disordered" evidence="1">
    <location>
        <begin position="697"/>
        <end position="755"/>
    </location>
</feature>
<feature type="compositionally biased region" description="Polar residues" evidence="1">
    <location>
        <begin position="114"/>
        <end position="140"/>
    </location>
</feature>
<feature type="region of interest" description="Disordered" evidence="1">
    <location>
        <begin position="637"/>
        <end position="660"/>
    </location>
</feature>
<name>A0A2T7PG35_POMCA</name>
<organism evidence="2 3">
    <name type="scientific">Pomacea canaliculata</name>
    <name type="common">Golden apple snail</name>
    <dbReference type="NCBI Taxonomy" id="400727"/>
    <lineage>
        <taxon>Eukaryota</taxon>
        <taxon>Metazoa</taxon>
        <taxon>Spiralia</taxon>
        <taxon>Lophotrochozoa</taxon>
        <taxon>Mollusca</taxon>
        <taxon>Gastropoda</taxon>
        <taxon>Caenogastropoda</taxon>
        <taxon>Architaenioglossa</taxon>
        <taxon>Ampullarioidea</taxon>
        <taxon>Ampullariidae</taxon>
        <taxon>Pomacea</taxon>
    </lineage>
</organism>
<dbReference type="OrthoDB" id="6120255at2759"/>
<accession>A0A2T7PG35</accession>
<sequence length="818" mass="87833">LSDYEDNKEPLLIMASLSQRHLLSLVEAETEALDGIGAIVTASVLTLVLVLVLLMCTCDQGSEAETTELQSVSHRNSAGPKTLVATDLAGDIEALVDGEAGQTVVAGERALNNGVSANRNSMGSNSHSRQASSGSLQMRPTSLRELPEVPTSNHSRNHSGSGGLEKQAGGLRSSHEGDEDDVGYDHLCARVGSSNKPAKNYDHIKLDSPGQVSISATPVSDPDNISENHYSQVRERTYDVVKDVRARGATNSMASHDFDPYAKVKDDDDDKEDPYAKVRDGEKDTDDYSHLKHKHLVHAVPSVKAAKGVVEDDEEDPYERVIGDSGSARVQVPLSVADLDDPYSTVMDQPAVTVIPMHVSTTTVTNSSAGGAVNSIKHKSSSVHASHGLPRSDSNHFHLKYADEDSEVQGDYAVVMKDRQGSVYRRQNNEQRGDDGEEDIMPYFSSPPEPPRLYGTGETLEEDDAMAATPGSPSGGSRRAETKEHKYTKVTARESLASMTARNALNMYEIVPDLAENTYATVEGGSGDGVVHYASASMTQVYPHRHDADPLNETYAEINTSTSGTYTPTVPEPPSLDTLHFMTKSTTSSEGDHSYRNPSSPSATNAGVFMMDDGYAAVSKTSSFSPSETALPLIPRSATTGSVHNPSELTNDASANGISMHPDYHRVKDYIGVQDMENDPNYESVDEAYARTSSSMAALGSNSATASKIVASPSRRQHEYEEVSPSGTPLSGGRKSNGQTSALSKGKTQNSSISTDTVETIIPSVHSHQSIQTAAYARDRVLEGHMYEDINEVQKRKRSLASKSAGGTKVNKEAESTH</sequence>
<feature type="compositionally biased region" description="Polar residues" evidence="1">
    <location>
        <begin position="697"/>
        <end position="706"/>
    </location>
</feature>
<protein>
    <submittedName>
        <fullName evidence="2">Uncharacterized protein</fullName>
    </submittedName>
</protein>
<gene>
    <name evidence="2" type="ORF">C0Q70_07818</name>
</gene>
<feature type="non-terminal residue" evidence="2">
    <location>
        <position position="1"/>
    </location>
</feature>
<reference evidence="2 3" key="1">
    <citation type="submission" date="2018-04" db="EMBL/GenBank/DDBJ databases">
        <title>The genome of golden apple snail Pomacea canaliculata provides insight into stress tolerance and invasive adaptation.</title>
        <authorList>
            <person name="Liu C."/>
            <person name="Liu B."/>
            <person name="Ren Y."/>
            <person name="Zhang Y."/>
            <person name="Wang H."/>
            <person name="Li S."/>
            <person name="Jiang F."/>
            <person name="Yin L."/>
            <person name="Zhang G."/>
            <person name="Qian W."/>
            <person name="Fan W."/>
        </authorList>
    </citation>
    <scope>NUCLEOTIDE SEQUENCE [LARGE SCALE GENOMIC DNA]</scope>
    <source>
        <strain evidence="2">SZHN2017</strain>
        <tissue evidence="2">Muscle</tissue>
    </source>
</reference>
<feature type="region of interest" description="Disordered" evidence="1">
    <location>
        <begin position="114"/>
        <end position="181"/>
    </location>
</feature>
<feature type="compositionally biased region" description="Basic and acidic residues" evidence="1">
    <location>
        <begin position="478"/>
        <end position="487"/>
    </location>
</feature>